<dbReference type="GO" id="GO:0005776">
    <property type="term" value="C:autophagosome"/>
    <property type="evidence" value="ECO:0007669"/>
    <property type="project" value="TreeGrafter"/>
</dbReference>
<dbReference type="OrthoDB" id="2427446at2759"/>
<dbReference type="GO" id="GO:0005524">
    <property type="term" value="F:ATP binding"/>
    <property type="evidence" value="ECO:0007669"/>
    <property type="project" value="UniProtKB-KW"/>
</dbReference>
<dbReference type="PROSITE" id="PS50011">
    <property type="entry name" value="PROTEIN_KINASE_DOM"/>
    <property type="match status" value="1"/>
</dbReference>
<dbReference type="GO" id="GO:0034045">
    <property type="term" value="C:phagophore assembly site membrane"/>
    <property type="evidence" value="ECO:0007669"/>
    <property type="project" value="TreeGrafter"/>
</dbReference>
<dbReference type="InterPro" id="IPR000719">
    <property type="entry name" value="Prot_kinase_dom"/>
</dbReference>
<dbReference type="GO" id="GO:0000045">
    <property type="term" value="P:autophagosome assembly"/>
    <property type="evidence" value="ECO:0007669"/>
    <property type="project" value="TreeGrafter"/>
</dbReference>
<evidence type="ECO:0000313" key="8">
    <source>
        <dbReference type="Proteomes" id="UP000266861"/>
    </source>
</evidence>
<dbReference type="SUPFAM" id="SSF56112">
    <property type="entry name" value="Protein kinase-like (PK-like)"/>
    <property type="match status" value="1"/>
</dbReference>
<keyword evidence="5" id="KW-0067">ATP-binding</keyword>
<name>A0A397J7V4_9GLOM</name>
<dbReference type="GO" id="GO:0042594">
    <property type="term" value="P:response to starvation"/>
    <property type="evidence" value="ECO:0007669"/>
    <property type="project" value="TreeGrafter"/>
</dbReference>
<dbReference type="PANTHER" id="PTHR24348:SF22">
    <property type="entry name" value="NON-SPECIFIC SERINE_THREONINE PROTEIN KINASE"/>
    <property type="match status" value="1"/>
</dbReference>
<keyword evidence="4" id="KW-0418">Kinase</keyword>
<evidence type="ECO:0000256" key="3">
    <source>
        <dbReference type="ARBA" id="ARBA00022741"/>
    </source>
</evidence>
<dbReference type="Pfam" id="PF07714">
    <property type="entry name" value="PK_Tyr_Ser-Thr"/>
    <property type="match status" value="1"/>
</dbReference>
<keyword evidence="8" id="KW-1185">Reference proteome</keyword>
<dbReference type="GO" id="GO:0004674">
    <property type="term" value="F:protein serine/threonine kinase activity"/>
    <property type="evidence" value="ECO:0007669"/>
    <property type="project" value="UniProtKB-EC"/>
</dbReference>
<dbReference type="Gene3D" id="3.30.200.20">
    <property type="entry name" value="Phosphorylase Kinase, domain 1"/>
    <property type="match status" value="1"/>
</dbReference>
<dbReference type="AlphaFoldDB" id="A0A397J7V4"/>
<dbReference type="InterPro" id="IPR001245">
    <property type="entry name" value="Ser-Thr/Tyr_kinase_cat_dom"/>
</dbReference>
<reference evidence="7 8" key="1">
    <citation type="submission" date="2018-08" db="EMBL/GenBank/DDBJ databases">
        <title>Genome and evolution of the arbuscular mycorrhizal fungus Diversispora epigaea (formerly Glomus versiforme) and its bacterial endosymbionts.</title>
        <authorList>
            <person name="Sun X."/>
            <person name="Fei Z."/>
            <person name="Harrison M."/>
        </authorList>
    </citation>
    <scope>NUCLEOTIDE SEQUENCE [LARGE SCALE GENOMIC DNA]</scope>
    <source>
        <strain evidence="7 8">IT104</strain>
    </source>
</reference>
<dbReference type="GO" id="GO:0061709">
    <property type="term" value="P:reticulophagy"/>
    <property type="evidence" value="ECO:0007669"/>
    <property type="project" value="TreeGrafter"/>
</dbReference>
<sequence>MSQEKTNEKEWKAWMDNLIIEDTLRKEKISFYRYSEFEYVKLIHGNVYKATFKTSQKTVALKCILLNDKFTLDNLINEIKRYRKLEIHDSILRFYGITKQENTDNYMIILECAIFKNKISKTGLEHKTKSCKTNYQCFDNSENIFVHNENIKFNVFELTKVMPESLKFLTNTLGPIQYIDPQYLKIFNTIGKNKSSDIFSLEIILWEISSGNLPFKMESLSNADLLNNITKGKREIAIPGTLPKYKEILMELLLETRDDISQVVKNLSEIIISDASFENETPQSQPQNIMDEIISSTELEVFIKDLFEKFFDIIKKQFVELQSIMMKNYIKEHKKNSVEVLYEMIRHPSHFWFTSMIGFFTRMVLGQTVTHWSNRKK</sequence>
<evidence type="ECO:0000313" key="7">
    <source>
        <dbReference type="EMBL" id="RHZ83547.1"/>
    </source>
</evidence>
<dbReference type="Gene3D" id="1.10.510.10">
    <property type="entry name" value="Transferase(Phosphotransferase) domain 1"/>
    <property type="match status" value="1"/>
</dbReference>
<evidence type="ECO:0000256" key="5">
    <source>
        <dbReference type="ARBA" id="ARBA00022840"/>
    </source>
</evidence>
<dbReference type="SMART" id="SM00220">
    <property type="entry name" value="S_TKc"/>
    <property type="match status" value="1"/>
</dbReference>
<dbReference type="PANTHER" id="PTHR24348">
    <property type="entry name" value="SERINE/THREONINE-PROTEIN KINASE UNC-51-RELATED"/>
    <property type="match status" value="1"/>
</dbReference>
<comment type="caution">
    <text evidence="7">The sequence shown here is derived from an EMBL/GenBank/DDBJ whole genome shotgun (WGS) entry which is preliminary data.</text>
</comment>
<dbReference type="GO" id="GO:0034727">
    <property type="term" value="P:piecemeal microautophagy of the nucleus"/>
    <property type="evidence" value="ECO:0007669"/>
    <property type="project" value="TreeGrafter"/>
</dbReference>
<evidence type="ECO:0000256" key="1">
    <source>
        <dbReference type="ARBA" id="ARBA00012513"/>
    </source>
</evidence>
<dbReference type="GO" id="GO:0005829">
    <property type="term" value="C:cytosol"/>
    <property type="evidence" value="ECO:0007669"/>
    <property type="project" value="TreeGrafter"/>
</dbReference>
<evidence type="ECO:0000259" key="6">
    <source>
        <dbReference type="PROSITE" id="PS50011"/>
    </source>
</evidence>
<proteinExistence type="predicted"/>
<dbReference type="Proteomes" id="UP000266861">
    <property type="component" value="Unassembled WGS sequence"/>
</dbReference>
<feature type="domain" description="Protein kinase" evidence="6">
    <location>
        <begin position="1"/>
        <end position="271"/>
    </location>
</feature>
<keyword evidence="3" id="KW-0547">Nucleotide-binding</keyword>
<dbReference type="GO" id="GO:0000422">
    <property type="term" value="P:autophagy of mitochondrion"/>
    <property type="evidence" value="ECO:0007669"/>
    <property type="project" value="TreeGrafter"/>
</dbReference>
<gene>
    <name evidence="7" type="ORF">Glove_91g142</name>
</gene>
<organism evidence="7 8">
    <name type="scientific">Diversispora epigaea</name>
    <dbReference type="NCBI Taxonomy" id="1348612"/>
    <lineage>
        <taxon>Eukaryota</taxon>
        <taxon>Fungi</taxon>
        <taxon>Fungi incertae sedis</taxon>
        <taxon>Mucoromycota</taxon>
        <taxon>Glomeromycotina</taxon>
        <taxon>Glomeromycetes</taxon>
        <taxon>Diversisporales</taxon>
        <taxon>Diversisporaceae</taxon>
        <taxon>Diversispora</taxon>
    </lineage>
</organism>
<dbReference type="EMBL" id="PQFF01000087">
    <property type="protein sequence ID" value="RHZ83547.1"/>
    <property type="molecule type" value="Genomic_DNA"/>
</dbReference>
<keyword evidence="2" id="KW-0808">Transferase</keyword>
<dbReference type="InterPro" id="IPR045269">
    <property type="entry name" value="Atg1-like"/>
</dbReference>
<evidence type="ECO:0000256" key="4">
    <source>
        <dbReference type="ARBA" id="ARBA00022777"/>
    </source>
</evidence>
<protein>
    <recommendedName>
        <fullName evidence="1">non-specific serine/threonine protein kinase</fullName>
        <ecNumber evidence="1">2.7.11.1</ecNumber>
    </recommendedName>
</protein>
<dbReference type="InterPro" id="IPR011009">
    <property type="entry name" value="Kinase-like_dom_sf"/>
</dbReference>
<evidence type="ECO:0000256" key="2">
    <source>
        <dbReference type="ARBA" id="ARBA00022679"/>
    </source>
</evidence>
<dbReference type="EC" id="2.7.11.1" evidence="1"/>
<dbReference type="GO" id="GO:0010506">
    <property type="term" value="P:regulation of autophagy"/>
    <property type="evidence" value="ECO:0007669"/>
    <property type="project" value="InterPro"/>
</dbReference>
<accession>A0A397J7V4</accession>